<evidence type="ECO:0000313" key="3">
    <source>
        <dbReference type="EnsemblMetazoa" id="BGLB038477-PA"/>
    </source>
</evidence>
<keyword evidence="1" id="KW-0175">Coiled coil</keyword>
<feature type="region of interest" description="Disordered" evidence="2">
    <location>
        <begin position="83"/>
        <end position="127"/>
    </location>
</feature>
<dbReference type="EnsemblMetazoa" id="BGLB038477-RA">
    <property type="protein sequence ID" value="BGLB038477-PA"/>
    <property type="gene ID" value="BGLB038477"/>
</dbReference>
<dbReference type="KEGG" id="bgt:106068443"/>
<dbReference type="VEuPathDB" id="VectorBase:BGLAX_033359"/>
<feature type="compositionally biased region" description="Polar residues" evidence="2">
    <location>
        <begin position="115"/>
        <end position="126"/>
    </location>
</feature>
<gene>
    <name evidence="3" type="primary">106068443</name>
</gene>
<evidence type="ECO:0000256" key="2">
    <source>
        <dbReference type="SAM" id="MobiDB-lite"/>
    </source>
</evidence>
<evidence type="ECO:0000313" key="4">
    <source>
        <dbReference type="Proteomes" id="UP000076420"/>
    </source>
</evidence>
<feature type="coiled-coil region" evidence="1">
    <location>
        <begin position="150"/>
        <end position="177"/>
    </location>
</feature>
<dbReference type="AlphaFoldDB" id="A0A2C9M4Z4"/>
<organism evidence="3 4">
    <name type="scientific">Biomphalaria glabrata</name>
    <name type="common">Bloodfluke planorb</name>
    <name type="synonym">Freshwater snail</name>
    <dbReference type="NCBI Taxonomy" id="6526"/>
    <lineage>
        <taxon>Eukaryota</taxon>
        <taxon>Metazoa</taxon>
        <taxon>Spiralia</taxon>
        <taxon>Lophotrochozoa</taxon>
        <taxon>Mollusca</taxon>
        <taxon>Gastropoda</taxon>
        <taxon>Heterobranchia</taxon>
        <taxon>Euthyneura</taxon>
        <taxon>Panpulmonata</taxon>
        <taxon>Hygrophila</taxon>
        <taxon>Lymnaeoidea</taxon>
        <taxon>Planorbidae</taxon>
        <taxon>Biomphalaria</taxon>
    </lineage>
</organism>
<protein>
    <submittedName>
        <fullName evidence="3">Uncharacterized protein</fullName>
    </submittedName>
</protein>
<dbReference type="VEuPathDB" id="VectorBase:BGLB038477"/>
<dbReference type="Proteomes" id="UP000076420">
    <property type="component" value="Unassembled WGS sequence"/>
</dbReference>
<feature type="compositionally biased region" description="Basic residues" evidence="2">
    <location>
        <begin position="88"/>
        <end position="103"/>
    </location>
</feature>
<dbReference type="OrthoDB" id="6095457at2759"/>
<accession>A0A2C9M4Z4</accession>
<name>A0A2C9M4Z4_BIOGL</name>
<evidence type="ECO:0000256" key="1">
    <source>
        <dbReference type="SAM" id="Coils"/>
    </source>
</evidence>
<dbReference type="RefSeq" id="XP_013083257.2">
    <property type="nucleotide sequence ID" value="XM_013227803.2"/>
</dbReference>
<reference evidence="3" key="1">
    <citation type="submission" date="2020-05" db="UniProtKB">
        <authorList>
            <consortium name="EnsemblMetazoa"/>
        </authorList>
    </citation>
    <scope>IDENTIFICATION</scope>
    <source>
        <strain evidence="3">BB02</strain>
    </source>
</reference>
<proteinExistence type="predicted"/>
<sequence>MGEGGIWRRVRFQCCLQVVRKYNCFSQDSNSISLDSLCRPLLFFTNWRVMEPGSSTSSQNFSTCEMELLLCDSTLKRGNSDLDASKQERKKRRSSLSCHRRSITRPCSPPVFTEGQVTNNETSENQPAEKVLAEGSLLPNPSNLEMDKVITDMKTEIKKLDQEYEDWASLLAEFEQKETQSKELSMNLSLSMEDIPEDIKGYAMANYIQTKPLDLLAIKNQVDQTLLKAQFDRESCIRDVRLIQQVVQTMQAKNKMMASKLTHVFDQDLPQVLSDDVCHDPKELVCRILKD</sequence>